<evidence type="ECO:0000256" key="8">
    <source>
        <dbReference type="ARBA" id="ARBA00022989"/>
    </source>
</evidence>
<dbReference type="Gene3D" id="1.10.3720.10">
    <property type="entry name" value="MetI-like"/>
    <property type="match status" value="1"/>
</dbReference>
<evidence type="ECO:0000256" key="1">
    <source>
        <dbReference type="ARBA" id="ARBA00004651"/>
    </source>
</evidence>
<evidence type="ECO:0000256" key="10">
    <source>
        <dbReference type="RuleBase" id="RU363043"/>
    </source>
</evidence>
<dbReference type="Pfam" id="PF00528">
    <property type="entry name" value="BPD_transp_1"/>
    <property type="match status" value="1"/>
</dbReference>
<evidence type="ECO:0000313" key="13">
    <source>
        <dbReference type="Proteomes" id="UP000265955"/>
    </source>
</evidence>
<dbReference type="RefSeq" id="WP_119768842.1">
    <property type="nucleotide sequence ID" value="NZ_QYUO01000001.1"/>
</dbReference>
<comment type="similarity">
    <text evidence="2 10">Belongs to the binding-protein-dependent transport system permease family. CysTW subfamily.</text>
</comment>
<dbReference type="OrthoDB" id="9775069at2"/>
<dbReference type="GO" id="GO:0035435">
    <property type="term" value="P:phosphate ion transmembrane transport"/>
    <property type="evidence" value="ECO:0007669"/>
    <property type="project" value="InterPro"/>
</dbReference>
<dbReference type="EMBL" id="QYUO01000001">
    <property type="protein sequence ID" value="RJF98897.1"/>
    <property type="molecule type" value="Genomic_DNA"/>
</dbReference>
<protein>
    <recommendedName>
        <fullName evidence="3 10">Phosphate transport system permease protein PstA</fullName>
    </recommendedName>
</protein>
<dbReference type="NCBIfam" id="TIGR00974">
    <property type="entry name" value="3a0107s02c"/>
    <property type="match status" value="1"/>
</dbReference>
<keyword evidence="13" id="KW-1185">Reference proteome</keyword>
<evidence type="ECO:0000256" key="3">
    <source>
        <dbReference type="ARBA" id="ARBA00016864"/>
    </source>
</evidence>
<keyword evidence="4" id="KW-0813">Transport</keyword>
<comment type="subcellular location">
    <subcellularLocation>
        <location evidence="10">Cell inner membrane</location>
        <topology evidence="10">Multi-pass membrane protein</topology>
    </subcellularLocation>
    <subcellularLocation>
        <location evidence="1">Cell membrane</location>
        <topology evidence="1">Multi-pass membrane protein</topology>
    </subcellularLocation>
</comment>
<dbReference type="GO" id="GO:0005315">
    <property type="term" value="F:phosphate transmembrane transporter activity"/>
    <property type="evidence" value="ECO:0007669"/>
    <property type="project" value="InterPro"/>
</dbReference>
<feature type="transmembrane region" description="Helical" evidence="10">
    <location>
        <begin position="136"/>
        <end position="154"/>
    </location>
</feature>
<keyword evidence="5 10" id="KW-1003">Cell membrane</keyword>
<keyword evidence="9 10" id="KW-0472">Membrane</keyword>
<feature type="transmembrane region" description="Helical" evidence="10">
    <location>
        <begin position="16"/>
        <end position="39"/>
    </location>
</feature>
<sequence>MNPVYRRRLWSHRIGIALSIGAMAIGLLFLGWILFTLLLKGFSALSLTMFTATTPAPGSDGGGLINAIVGSLMMVGAATLVSTPVGILAGIYLAEYGEESWLAQVTRFVTDIMLSAPSIVIGLFVYAIYVANVKHFSGWAGSFAISLIAVPVVVRTTDNMLKLVPNSLREAAFSLGAPRWKVALMVRLRAVKAGVVTGVLLAIARISGETAPLLFTALNNQFFSANMNAPMANLPVVIYQFAMSPYDNWRELAWGGALLITFSVLGLNILSRTLFSQKIPN</sequence>
<dbReference type="PROSITE" id="PS50928">
    <property type="entry name" value="ABC_TM1"/>
    <property type="match status" value="1"/>
</dbReference>
<evidence type="ECO:0000313" key="12">
    <source>
        <dbReference type="EMBL" id="RJF98897.1"/>
    </source>
</evidence>
<comment type="caution">
    <text evidence="12">The sequence shown here is derived from an EMBL/GenBank/DDBJ whole genome shotgun (WGS) entry which is preliminary data.</text>
</comment>
<evidence type="ECO:0000256" key="5">
    <source>
        <dbReference type="ARBA" id="ARBA00022475"/>
    </source>
</evidence>
<dbReference type="Proteomes" id="UP000265955">
    <property type="component" value="Unassembled WGS sequence"/>
</dbReference>
<evidence type="ECO:0000256" key="4">
    <source>
        <dbReference type="ARBA" id="ARBA00022448"/>
    </source>
</evidence>
<dbReference type="CDD" id="cd06261">
    <property type="entry name" value="TM_PBP2"/>
    <property type="match status" value="1"/>
</dbReference>
<accession>A0A3A3FRS8</accession>
<dbReference type="InterPro" id="IPR005672">
    <property type="entry name" value="Phosphate_PstA"/>
</dbReference>
<evidence type="ECO:0000259" key="11">
    <source>
        <dbReference type="PROSITE" id="PS50928"/>
    </source>
</evidence>
<name>A0A3A3FRS8_9BURK</name>
<dbReference type="InterPro" id="IPR035906">
    <property type="entry name" value="MetI-like_sf"/>
</dbReference>
<evidence type="ECO:0000256" key="9">
    <source>
        <dbReference type="ARBA" id="ARBA00023136"/>
    </source>
</evidence>
<evidence type="ECO:0000256" key="6">
    <source>
        <dbReference type="ARBA" id="ARBA00022592"/>
    </source>
</evidence>
<dbReference type="InterPro" id="IPR051408">
    <property type="entry name" value="Phosphate_transprt_permease"/>
</dbReference>
<evidence type="ECO:0000256" key="2">
    <source>
        <dbReference type="ARBA" id="ARBA00007069"/>
    </source>
</evidence>
<dbReference type="SUPFAM" id="SSF161098">
    <property type="entry name" value="MetI-like"/>
    <property type="match status" value="1"/>
</dbReference>
<gene>
    <name evidence="12" type="primary">pstA</name>
    <name evidence="12" type="ORF">D3871_10515</name>
</gene>
<feature type="transmembrane region" description="Helical" evidence="10">
    <location>
        <begin position="252"/>
        <end position="270"/>
    </location>
</feature>
<keyword evidence="8 10" id="KW-1133">Transmembrane helix</keyword>
<reference evidence="13" key="1">
    <citation type="submission" date="2018-09" db="EMBL/GenBank/DDBJ databases">
        <authorList>
            <person name="Zhu H."/>
        </authorList>
    </citation>
    <scope>NUCLEOTIDE SEQUENCE [LARGE SCALE GENOMIC DNA]</scope>
    <source>
        <strain evidence="13">K1R23-30</strain>
    </source>
</reference>
<dbReference type="AlphaFoldDB" id="A0A3A3FRS8"/>
<proteinExistence type="inferred from homology"/>
<feature type="transmembrane region" description="Helical" evidence="10">
    <location>
        <begin position="64"/>
        <end position="93"/>
    </location>
</feature>
<feature type="transmembrane region" description="Helical" evidence="10">
    <location>
        <begin position="105"/>
        <end position="130"/>
    </location>
</feature>
<feature type="transmembrane region" description="Helical" evidence="10">
    <location>
        <begin position="190"/>
        <end position="208"/>
    </location>
</feature>
<dbReference type="InterPro" id="IPR000515">
    <property type="entry name" value="MetI-like"/>
</dbReference>
<keyword evidence="7 10" id="KW-0812">Transmembrane</keyword>
<evidence type="ECO:0000256" key="7">
    <source>
        <dbReference type="ARBA" id="ARBA00022692"/>
    </source>
</evidence>
<dbReference type="GO" id="GO:0005886">
    <property type="term" value="C:plasma membrane"/>
    <property type="evidence" value="ECO:0007669"/>
    <property type="project" value="UniProtKB-SubCell"/>
</dbReference>
<dbReference type="PANTHER" id="PTHR42922:SF1">
    <property type="entry name" value="PHOSPHATE TRANSPORT SYSTEM PERMEASE PROTEIN PSTA"/>
    <property type="match status" value="1"/>
</dbReference>
<keyword evidence="6" id="KW-0592">Phosphate transport</keyword>
<dbReference type="PANTHER" id="PTHR42922">
    <property type="entry name" value="PHOSPHATE TRANSPORT SYSTEM PERMEASE PROTEIN PSTA"/>
    <property type="match status" value="1"/>
</dbReference>
<feature type="domain" description="ABC transmembrane type-1" evidence="11">
    <location>
        <begin position="68"/>
        <end position="271"/>
    </location>
</feature>
<organism evidence="12 13">
    <name type="scientific">Noviherbaspirillum saxi</name>
    <dbReference type="NCBI Taxonomy" id="2320863"/>
    <lineage>
        <taxon>Bacteria</taxon>
        <taxon>Pseudomonadati</taxon>
        <taxon>Pseudomonadota</taxon>
        <taxon>Betaproteobacteria</taxon>
        <taxon>Burkholderiales</taxon>
        <taxon>Oxalobacteraceae</taxon>
        <taxon>Noviherbaspirillum</taxon>
    </lineage>
</organism>